<dbReference type="Proteomes" id="UP000499080">
    <property type="component" value="Unassembled WGS sequence"/>
</dbReference>
<feature type="region of interest" description="Disordered" evidence="1">
    <location>
        <begin position="29"/>
        <end position="89"/>
    </location>
</feature>
<feature type="compositionally biased region" description="Polar residues" evidence="1">
    <location>
        <begin position="69"/>
        <end position="78"/>
    </location>
</feature>
<dbReference type="AlphaFoldDB" id="A0A4Y2U2X2"/>
<feature type="compositionally biased region" description="Low complexity" evidence="1">
    <location>
        <begin position="38"/>
        <end position="52"/>
    </location>
</feature>
<sequence>MVSFNMPINLVPIKGRMFLTAHASFQGGSGPDGTTHYGAQQGKAAAGSGHSQPWHLPCCYPGPIRSESPPGTSTTLNAKPQRMTLSLDL</sequence>
<protein>
    <submittedName>
        <fullName evidence="2">Uncharacterized protein</fullName>
    </submittedName>
</protein>
<keyword evidence="3" id="KW-1185">Reference proteome</keyword>
<proteinExistence type="predicted"/>
<reference evidence="2 3" key="1">
    <citation type="journal article" date="2019" name="Sci. Rep.">
        <title>Orb-weaving spider Araneus ventricosus genome elucidates the spidroin gene catalogue.</title>
        <authorList>
            <person name="Kono N."/>
            <person name="Nakamura H."/>
            <person name="Ohtoshi R."/>
            <person name="Moran D.A.P."/>
            <person name="Shinohara A."/>
            <person name="Yoshida Y."/>
            <person name="Fujiwara M."/>
            <person name="Mori M."/>
            <person name="Tomita M."/>
            <person name="Arakawa K."/>
        </authorList>
    </citation>
    <scope>NUCLEOTIDE SEQUENCE [LARGE SCALE GENOMIC DNA]</scope>
</reference>
<evidence type="ECO:0000313" key="2">
    <source>
        <dbReference type="EMBL" id="GBO07349.1"/>
    </source>
</evidence>
<organism evidence="2 3">
    <name type="scientific">Araneus ventricosus</name>
    <name type="common">Orbweaver spider</name>
    <name type="synonym">Epeira ventricosa</name>
    <dbReference type="NCBI Taxonomy" id="182803"/>
    <lineage>
        <taxon>Eukaryota</taxon>
        <taxon>Metazoa</taxon>
        <taxon>Ecdysozoa</taxon>
        <taxon>Arthropoda</taxon>
        <taxon>Chelicerata</taxon>
        <taxon>Arachnida</taxon>
        <taxon>Araneae</taxon>
        <taxon>Araneomorphae</taxon>
        <taxon>Entelegynae</taxon>
        <taxon>Araneoidea</taxon>
        <taxon>Araneidae</taxon>
        <taxon>Araneus</taxon>
    </lineage>
</organism>
<name>A0A4Y2U2X2_ARAVE</name>
<accession>A0A4Y2U2X2</accession>
<dbReference type="EMBL" id="BGPR01033425">
    <property type="protein sequence ID" value="GBO07349.1"/>
    <property type="molecule type" value="Genomic_DNA"/>
</dbReference>
<gene>
    <name evidence="2" type="ORF">AVEN_96798_1</name>
</gene>
<evidence type="ECO:0000313" key="3">
    <source>
        <dbReference type="Proteomes" id="UP000499080"/>
    </source>
</evidence>
<comment type="caution">
    <text evidence="2">The sequence shown here is derived from an EMBL/GenBank/DDBJ whole genome shotgun (WGS) entry which is preliminary data.</text>
</comment>
<evidence type="ECO:0000256" key="1">
    <source>
        <dbReference type="SAM" id="MobiDB-lite"/>
    </source>
</evidence>